<dbReference type="GO" id="GO:0033179">
    <property type="term" value="C:proton-transporting V-type ATPase, V0 domain"/>
    <property type="evidence" value="ECO:0007669"/>
    <property type="project" value="InterPro"/>
</dbReference>
<evidence type="ECO:0000313" key="11">
    <source>
        <dbReference type="Proteomes" id="UP000199266"/>
    </source>
</evidence>
<keyword evidence="4 9" id="KW-0812">Transmembrane</keyword>
<evidence type="ECO:0000256" key="2">
    <source>
        <dbReference type="ARBA" id="ARBA00009904"/>
    </source>
</evidence>
<evidence type="ECO:0000256" key="5">
    <source>
        <dbReference type="ARBA" id="ARBA00022989"/>
    </source>
</evidence>
<dbReference type="InterPro" id="IPR002490">
    <property type="entry name" value="V-ATPase_116kDa_su"/>
</dbReference>
<evidence type="ECO:0000256" key="9">
    <source>
        <dbReference type="SAM" id="Phobius"/>
    </source>
</evidence>
<keyword evidence="11" id="KW-1185">Reference proteome</keyword>
<feature type="transmembrane region" description="Helical" evidence="9">
    <location>
        <begin position="493"/>
        <end position="515"/>
    </location>
</feature>
<dbReference type="PANTHER" id="PTHR11629">
    <property type="entry name" value="VACUOLAR PROTON ATPASES"/>
    <property type="match status" value="1"/>
</dbReference>
<dbReference type="GO" id="GO:0016471">
    <property type="term" value="C:vacuolar proton-transporting V-type ATPase complex"/>
    <property type="evidence" value="ECO:0007669"/>
    <property type="project" value="TreeGrafter"/>
</dbReference>
<dbReference type="Gene3D" id="1.20.1460.20">
    <property type="match status" value="1"/>
</dbReference>
<evidence type="ECO:0000313" key="10">
    <source>
        <dbReference type="EMBL" id="SDX80990.1"/>
    </source>
</evidence>
<feature type="transmembrane region" description="Helical" evidence="9">
    <location>
        <begin position="460"/>
        <end position="481"/>
    </location>
</feature>
<proteinExistence type="inferred from homology"/>
<dbReference type="Pfam" id="PF01496">
    <property type="entry name" value="V_ATPase_I"/>
    <property type="match status" value="2"/>
</dbReference>
<evidence type="ECO:0000256" key="6">
    <source>
        <dbReference type="ARBA" id="ARBA00023065"/>
    </source>
</evidence>
<name>A0A1H3EQT0_9BACT</name>
<dbReference type="EMBL" id="FNPD01000003">
    <property type="protein sequence ID" value="SDX80990.1"/>
    <property type="molecule type" value="Genomic_DNA"/>
</dbReference>
<evidence type="ECO:0000256" key="4">
    <source>
        <dbReference type="ARBA" id="ARBA00022692"/>
    </source>
</evidence>
<feature type="transmembrane region" description="Helical" evidence="9">
    <location>
        <begin position="603"/>
        <end position="627"/>
    </location>
</feature>
<accession>A0A1H3EQT0</accession>
<dbReference type="GO" id="GO:0007035">
    <property type="term" value="P:vacuolar acidification"/>
    <property type="evidence" value="ECO:0007669"/>
    <property type="project" value="TreeGrafter"/>
</dbReference>
<evidence type="ECO:0000256" key="3">
    <source>
        <dbReference type="ARBA" id="ARBA00022448"/>
    </source>
</evidence>
<sequence>MAITKFCKLDLVVHESVREEVMSELQRLGCCEVITTERAEEDQWRPESIKSLDEKLSDARFAIRFLEPYYQGEGSKIARMLGNKPKVSLDEISRLEESFDIVQYAAKLREVEKKLSEIRAELSRLRNIEGIVAKVVDFQLPLSLITKGTDYVTGIMAAIPVEQTGVFKSLLEGSINPDEGDFFISTPKEKDKEVYLIALFVREKKEEIRNLLTSNGASIIELDPRLLGTPVEELENMAETKKELIAEEEKLFASISDEAKKNFMCLQQLHDYYDLIKRRLEAIGSGLSTEHATWNKMWVPRIAIDRIQSVLSSYDSLVHMEISDPEEEDEPPVYLVSRKWASPFEPLTKLYGLPEYNGIDPTPFFAPFYFLFFGMCLGDAGYGALLALIFLYTIKKYCPRKDAFKFFTLFVLVGISSVLVGVLTGSLFGDMIDAFPILTSLRDIKNSLKITDVMYNPMPFLGFSLFIGFVQIIFGLFIAFFDNLRKKDYIGAIGDQGGWITFLLGLALYILVRAGMLSPSLSSPSAIAAIAGACILVATQGREKKNIFSKLFSGIMSLYSITSYLGDVLSYSRLLALGLATSAIAMIINTLTLQLFHIPYIGWLLGIILFAGGHIFSIAVNVLGAFVHSLRLQYVEFFSKFYKAGGRAFDPFDMNARYVDIAESYDLDHLIHVKASS</sequence>
<protein>
    <submittedName>
        <fullName evidence="10">V/A-type H+-transporting ATPase subunit I</fullName>
    </submittedName>
</protein>
<feature type="transmembrane region" description="Helical" evidence="9">
    <location>
        <begin position="368"/>
        <end position="394"/>
    </location>
</feature>
<dbReference type="Gene3D" id="3.30.70.2750">
    <property type="match status" value="1"/>
</dbReference>
<dbReference type="AlphaFoldDB" id="A0A1H3EQT0"/>
<feature type="transmembrane region" description="Helical" evidence="9">
    <location>
        <begin position="575"/>
        <end position="596"/>
    </location>
</feature>
<comment type="similarity">
    <text evidence="2">Belongs to the V-ATPase 116 kDa subunit family.</text>
</comment>
<evidence type="ECO:0000256" key="1">
    <source>
        <dbReference type="ARBA" id="ARBA00004141"/>
    </source>
</evidence>
<dbReference type="RefSeq" id="WP_091460677.1">
    <property type="nucleotide sequence ID" value="NZ_FNPD01000003.1"/>
</dbReference>
<comment type="subcellular location">
    <subcellularLocation>
        <location evidence="1">Membrane</location>
        <topology evidence="1">Multi-pass membrane protein</topology>
    </subcellularLocation>
</comment>
<reference evidence="11" key="1">
    <citation type="submission" date="2016-10" db="EMBL/GenBank/DDBJ databases">
        <authorList>
            <person name="Varghese N."/>
            <person name="Submissions S."/>
        </authorList>
    </citation>
    <scope>NUCLEOTIDE SEQUENCE [LARGE SCALE GENOMIC DNA]</scope>
    <source>
        <strain evidence="11">DSM 13490</strain>
    </source>
</reference>
<evidence type="ECO:0000256" key="7">
    <source>
        <dbReference type="ARBA" id="ARBA00023136"/>
    </source>
</evidence>
<feature type="transmembrane region" description="Helical" evidence="9">
    <location>
        <begin position="521"/>
        <end position="539"/>
    </location>
</feature>
<keyword evidence="5 9" id="KW-1133">Transmembrane helix</keyword>
<dbReference type="GO" id="GO:0051117">
    <property type="term" value="F:ATPase binding"/>
    <property type="evidence" value="ECO:0007669"/>
    <property type="project" value="TreeGrafter"/>
</dbReference>
<feature type="coiled-coil region" evidence="8">
    <location>
        <begin position="101"/>
        <end position="128"/>
    </location>
</feature>
<dbReference type="Proteomes" id="UP000199266">
    <property type="component" value="Unassembled WGS sequence"/>
</dbReference>
<dbReference type="PANTHER" id="PTHR11629:SF63">
    <property type="entry name" value="V-TYPE PROTON ATPASE SUBUNIT A"/>
    <property type="match status" value="1"/>
</dbReference>
<evidence type="ECO:0000256" key="8">
    <source>
        <dbReference type="SAM" id="Coils"/>
    </source>
</evidence>
<keyword evidence="7 9" id="KW-0472">Membrane</keyword>
<dbReference type="GO" id="GO:0046961">
    <property type="term" value="F:proton-transporting ATPase activity, rotational mechanism"/>
    <property type="evidence" value="ECO:0007669"/>
    <property type="project" value="InterPro"/>
</dbReference>
<organism evidence="10 11">
    <name type="scientific">Acetomicrobium thermoterrenum DSM 13490</name>
    <dbReference type="NCBI Taxonomy" id="1120987"/>
    <lineage>
        <taxon>Bacteria</taxon>
        <taxon>Thermotogati</taxon>
        <taxon>Synergistota</taxon>
        <taxon>Synergistia</taxon>
        <taxon>Synergistales</taxon>
        <taxon>Acetomicrobiaceae</taxon>
        <taxon>Acetomicrobium</taxon>
    </lineage>
</organism>
<gene>
    <name evidence="10" type="ORF">SAMN03080603_00738</name>
</gene>
<keyword evidence="8" id="KW-0175">Coiled coil</keyword>
<feature type="transmembrane region" description="Helical" evidence="9">
    <location>
        <begin position="406"/>
        <end position="428"/>
    </location>
</feature>
<keyword evidence="3" id="KW-0813">Transport</keyword>
<keyword evidence="6" id="KW-0406">Ion transport</keyword>
<dbReference type="Gene3D" id="3.30.70.2170">
    <property type="match status" value="1"/>
</dbReference>